<evidence type="ECO:0000313" key="2">
    <source>
        <dbReference type="Proteomes" id="UP000017184"/>
    </source>
</evidence>
<keyword evidence="2" id="KW-1185">Reference proteome</keyword>
<organism evidence="1 2">
    <name type="scientific">Candidatus Symbiobacter mobilis CR</name>
    <dbReference type="NCBI Taxonomy" id="946483"/>
    <lineage>
        <taxon>Bacteria</taxon>
        <taxon>Pseudomonadati</taxon>
        <taxon>Pseudomonadota</taxon>
        <taxon>Betaproteobacteria</taxon>
        <taxon>Burkholderiales</taxon>
        <taxon>Comamonadaceae</taxon>
    </lineage>
</organism>
<reference evidence="1 2" key="1">
    <citation type="journal article" date="2013" name="Genome Biol.">
        <title>Genomic analysis reveals key aspects of prokaryotic symbiosis in the phototrophic consortium "Chlorochromatium aggregatum".</title>
        <authorList>
            <person name="Liu Z."/>
            <person name="Muller J."/>
            <person name="Li T."/>
            <person name="Alvey R.M."/>
            <person name="Vogl K."/>
            <person name="Frigaard N.U."/>
            <person name="Rockwell N.C."/>
            <person name="Boyd E.S."/>
            <person name="Tomsho L.P."/>
            <person name="Schuster S.C."/>
            <person name="Henke P."/>
            <person name="Rohde M."/>
            <person name="Overmann J."/>
            <person name="Bryant D.A."/>
        </authorList>
    </citation>
    <scope>NUCLEOTIDE SEQUENCE [LARGE SCALE GENOMIC DNA]</scope>
    <source>
        <strain evidence="1">CR</strain>
    </source>
</reference>
<gene>
    <name evidence="1" type="ORF">Cenrod_2093</name>
</gene>
<proteinExistence type="predicted"/>
<protein>
    <submittedName>
        <fullName evidence="1">Uncharacterized protein</fullName>
    </submittedName>
</protein>
<dbReference type="EMBL" id="CP004885">
    <property type="protein sequence ID" value="AGX88164.1"/>
    <property type="molecule type" value="Genomic_DNA"/>
</dbReference>
<sequence length="69" mass="8056">MARACHRRVRCQPHGARCRGDLAARRFFWHLHWQIFFDDMKNPFPEPLRTRVVAVVFEAAVLLAIAAPE</sequence>
<accession>U5NDB2</accession>
<dbReference type="KEGG" id="cbx:Cenrod_2093"/>
<dbReference type="AlphaFoldDB" id="U5NDB2"/>
<evidence type="ECO:0000313" key="1">
    <source>
        <dbReference type="EMBL" id="AGX88164.1"/>
    </source>
</evidence>
<dbReference type="STRING" id="946483.Cenrod_2093"/>
<name>U5NDB2_9BURK</name>
<dbReference type="HOGENOM" id="CLU_2768197_0_0_4"/>
<dbReference type="Proteomes" id="UP000017184">
    <property type="component" value="Chromosome"/>
</dbReference>